<feature type="compositionally biased region" description="Acidic residues" evidence="1">
    <location>
        <begin position="37"/>
        <end position="46"/>
    </location>
</feature>
<accession>A0A8C9N2N6</accession>
<dbReference type="GO" id="GO:0005654">
    <property type="term" value="C:nucleoplasm"/>
    <property type="evidence" value="ECO:0007669"/>
    <property type="project" value="TreeGrafter"/>
</dbReference>
<feature type="compositionally biased region" description="Polar residues" evidence="1">
    <location>
        <begin position="1"/>
        <end position="16"/>
    </location>
</feature>
<organism evidence="2 3">
    <name type="scientific">Serinus canaria</name>
    <name type="common">Island canary</name>
    <name type="synonym">Fringilla canaria</name>
    <dbReference type="NCBI Taxonomy" id="9135"/>
    <lineage>
        <taxon>Eukaryota</taxon>
        <taxon>Metazoa</taxon>
        <taxon>Chordata</taxon>
        <taxon>Craniata</taxon>
        <taxon>Vertebrata</taxon>
        <taxon>Euteleostomi</taxon>
        <taxon>Archelosauria</taxon>
        <taxon>Archosauria</taxon>
        <taxon>Dinosauria</taxon>
        <taxon>Saurischia</taxon>
        <taxon>Theropoda</taxon>
        <taxon>Coelurosauria</taxon>
        <taxon>Aves</taxon>
        <taxon>Neognathae</taxon>
        <taxon>Neoaves</taxon>
        <taxon>Telluraves</taxon>
        <taxon>Australaves</taxon>
        <taxon>Passeriformes</taxon>
        <taxon>Passeroidea</taxon>
        <taxon>Fringillidae</taxon>
        <taxon>Carduelinae</taxon>
        <taxon>Serinus</taxon>
    </lineage>
</organism>
<feature type="compositionally biased region" description="Basic and acidic residues" evidence="1">
    <location>
        <begin position="17"/>
        <end position="36"/>
    </location>
</feature>
<dbReference type="PANTHER" id="PTHR10865:SF22">
    <property type="entry name" value="MESODERM INDUCTION EARLY RESPONSE PROTEIN 3"/>
    <property type="match status" value="1"/>
</dbReference>
<sequence length="133" mass="14898">SLQASFGSPSPVGSLSSEDHDFDPSAEMLVHDYDDERTLDEEEEMMEENKNFSSEIEDLEKEGNMPLEDLLAFYGYEPTIPVMAGSSVDSSPSELADELPDMTLDKAEIPPYLGRYSNNEKGKLFCFSSYIYT</sequence>
<reference evidence="2" key="2">
    <citation type="submission" date="2025-09" db="UniProtKB">
        <authorList>
            <consortium name="Ensembl"/>
        </authorList>
    </citation>
    <scope>IDENTIFICATION</scope>
</reference>
<dbReference type="GeneTree" id="ENSGT01030000234573"/>
<feature type="region of interest" description="Disordered" evidence="1">
    <location>
        <begin position="1"/>
        <end position="55"/>
    </location>
</feature>
<name>A0A8C9N2N6_SERCA</name>
<dbReference type="GO" id="GO:0003714">
    <property type="term" value="F:transcription corepressor activity"/>
    <property type="evidence" value="ECO:0007669"/>
    <property type="project" value="TreeGrafter"/>
</dbReference>
<protein>
    <submittedName>
        <fullName evidence="2">Mesoderm induction early response protein 3-like</fullName>
    </submittedName>
</protein>
<dbReference type="AlphaFoldDB" id="A0A8C9N2N6"/>
<dbReference type="GO" id="GO:0000122">
    <property type="term" value="P:negative regulation of transcription by RNA polymerase II"/>
    <property type="evidence" value="ECO:0007669"/>
    <property type="project" value="TreeGrafter"/>
</dbReference>
<keyword evidence="3" id="KW-1185">Reference proteome</keyword>
<proteinExistence type="predicted"/>
<reference evidence="2" key="1">
    <citation type="submission" date="2025-08" db="UniProtKB">
        <authorList>
            <consortium name="Ensembl"/>
        </authorList>
    </citation>
    <scope>IDENTIFICATION</scope>
</reference>
<dbReference type="InterPro" id="IPR040138">
    <property type="entry name" value="MIER/MTA"/>
</dbReference>
<dbReference type="PANTHER" id="PTHR10865">
    <property type="entry name" value="METASTASIS-ASSOCIATED PROTEIN AND MESODERM INDUCTION EARLY RESPONSE PROTEIN"/>
    <property type="match status" value="1"/>
</dbReference>
<evidence type="ECO:0000256" key="1">
    <source>
        <dbReference type="SAM" id="MobiDB-lite"/>
    </source>
</evidence>
<dbReference type="GO" id="GO:0042826">
    <property type="term" value="F:histone deacetylase binding"/>
    <property type="evidence" value="ECO:0007669"/>
    <property type="project" value="TreeGrafter"/>
</dbReference>
<evidence type="ECO:0000313" key="2">
    <source>
        <dbReference type="Ensembl" id="ENSSCAP00000012978.1"/>
    </source>
</evidence>
<evidence type="ECO:0000313" key="3">
    <source>
        <dbReference type="Proteomes" id="UP000694409"/>
    </source>
</evidence>
<dbReference type="Ensembl" id="ENSSCAT00000014604.1">
    <property type="protein sequence ID" value="ENSSCAP00000012978.1"/>
    <property type="gene ID" value="ENSSCAG00000009636.1"/>
</dbReference>
<dbReference type="Proteomes" id="UP000694409">
    <property type="component" value="Unassembled WGS sequence"/>
</dbReference>